<protein>
    <submittedName>
        <fullName evidence="1">Uncharacterized protein</fullName>
    </submittedName>
</protein>
<organism evidence="1 2">
    <name type="scientific">Enterocloster clostridioformis</name>
    <dbReference type="NCBI Taxonomy" id="1531"/>
    <lineage>
        <taxon>Bacteria</taxon>
        <taxon>Bacillati</taxon>
        <taxon>Bacillota</taxon>
        <taxon>Clostridia</taxon>
        <taxon>Lachnospirales</taxon>
        <taxon>Lachnospiraceae</taxon>
        <taxon>Enterocloster</taxon>
    </lineage>
</organism>
<sequence>MFRILNNRDKFFNIIKSRRTVSRKRTEIPFNTSTALLEYQ</sequence>
<gene>
    <name evidence="1" type="ORF">ERS852480_05296</name>
</gene>
<evidence type="ECO:0000313" key="1">
    <source>
        <dbReference type="EMBL" id="CUQ26756.1"/>
    </source>
</evidence>
<name>A0A174UZM5_9FIRM</name>
<proteinExistence type="predicted"/>
<dbReference type="EMBL" id="CZAB01000141">
    <property type="protein sequence ID" value="CUQ26756.1"/>
    <property type="molecule type" value="Genomic_DNA"/>
</dbReference>
<reference evidence="1 2" key="1">
    <citation type="submission" date="2015-09" db="EMBL/GenBank/DDBJ databases">
        <authorList>
            <consortium name="Pathogen Informatics"/>
        </authorList>
    </citation>
    <scope>NUCLEOTIDE SEQUENCE [LARGE SCALE GENOMIC DNA]</scope>
    <source>
        <strain evidence="1 2">2789STDY5834865</strain>
    </source>
</reference>
<accession>A0A174UZM5</accession>
<dbReference type="AlphaFoldDB" id="A0A174UZM5"/>
<dbReference type="Proteomes" id="UP000095512">
    <property type="component" value="Unassembled WGS sequence"/>
</dbReference>
<evidence type="ECO:0000313" key="2">
    <source>
        <dbReference type="Proteomes" id="UP000095512"/>
    </source>
</evidence>